<dbReference type="WBParaSite" id="SBAD_0000362501-mRNA-1">
    <property type="protein sequence ID" value="SBAD_0000362501-mRNA-1"/>
    <property type="gene ID" value="SBAD_0000362501"/>
</dbReference>
<reference evidence="3" key="1">
    <citation type="submission" date="2016-06" db="UniProtKB">
        <authorList>
            <consortium name="WormBaseParasite"/>
        </authorList>
    </citation>
    <scope>IDENTIFICATION</scope>
</reference>
<dbReference type="Proteomes" id="UP000270296">
    <property type="component" value="Unassembled WGS sequence"/>
</dbReference>
<sequence length="170" mass="18781">MVCQLTVRSKSSHHKLDGGAVRIDSHCVEVRIGLTITRLAPAVRVGSKTRSALFFCVVLVAELGQWTSEISAVVINSRSLLGGGIRLDRPKSPSFTADRRLISRVDGRQTIGRHDKTHPLQKPLADRVWASVRLRERVGEWASARVSDVVEHGVAGGRVPLLSPLRQRRR</sequence>
<accession>A0A183IIM1</accession>
<name>A0A183IIM1_9BILA</name>
<organism evidence="3">
    <name type="scientific">Soboliphyme baturini</name>
    <dbReference type="NCBI Taxonomy" id="241478"/>
    <lineage>
        <taxon>Eukaryota</taxon>
        <taxon>Metazoa</taxon>
        <taxon>Ecdysozoa</taxon>
        <taxon>Nematoda</taxon>
        <taxon>Enoplea</taxon>
        <taxon>Dorylaimia</taxon>
        <taxon>Dioctophymatida</taxon>
        <taxon>Dioctophymatoidea</taxon>
        <taxon>Soboliphymatidae</taxon>
        <taxon>Soboliphyme</taxon>
    </lineage>
</organism>
<keyword evidence="2" id="KW-1185">Reference proteome</keyword>
<dbReference type="EMBL" id="UZAM01007762">
    <property type="protein sequence ID" value="VDP01242.1"/>
    <property type="molecule type" value="Genomic_DNA"/>
</dbReference>
<dbReference type="AlphaFoldDB" id="A0A183IIM1"/>
<evidence type="ECO:0000313" key="3">
    <source>
        <dbReference type="WBParaSite" id="SBAD_0000362501-mRNA-1"/>
    </source>
</evidence>
<evidence type="ECO:0000313" key="2">
    <source>
        <dbReference type="Proteomes" id="UP000270296"/>
    </source>
</evidence>
<reference evidence="1 2" key="2">
    <citation type="submission" date="2018-11" db="EMBL/GenBank/DDBJ databases">
        <authorList>
            <consortium name="Pathogen Informatics"/>
        </authorList>
    </citation>
    <scope>NUCLEOTIDE SEQUENCE [LARGE SCALE GENOMIC DNA]</scope>
</reference>
<protein>
    <submittedName>
        <fullName evidence="1 3">Uncharacterized protein</fullName>
    </submittedName>
</protein>
<evidence type="ECO:0000313" key="1">
    <source>
        <dbReference type="EMBL" id="VDP01242.1"/>
    </source>
</evidence>
<gene>
    <name evidence="1" type="ORF">SBAD_LOCUS3466</name>
</gene>
<proteinExistence type="predicted"/>